<name>A0A7G3ZBB7_9SACH</name>
<dbReference type="Gene3D" id="1.50.40.10">
    <property type="entry name" value="Mitochondrial carrier domain"/>
    <property type="match status" value="1"/>
</dbReference>
<dbReference type="KEGG" id="tgb:HG536_0A06180"/>
<dbReference type="SUPFAM" id="SSF103506">
    <property type="entry name" value="Mitochondrial carrier"/>
    <property type="match status" value="1"/>
</dbReference>
<comment type="subcellular location">
    <subcellularLocation>
        <location evidence="1">Membrane</location>
    </subcellularLocation>
</comment>
<keyword evidence="3" id="KW-1133">Transmembrane helix</keyword>
<organism evidence="5 6">
    <name type="scientific">Torulaspora globosa</name>
    <dbReference type="NCBI Taxonomy" id="48254"/>
    <lineage>
        <taxon>Eukaryota</taxon>
        <taxon>Fungi</taxon>
        <taxon>Dikarya</taxon>
        <taxon>Ascomycota</taxon>
        <taxon>Saccharomycotina</taxon>
        <taxon>Saccharomycetes</taxon>
        <taxon>Saccharomycetales</taxon>
        <taxon>Saccharomycetaceae</taxon>
        <taxon>Torulaspora</taxon>
    </lineage>
</organism>
<sequence length="479" mass="54244">MDGPGNRSQIRPYYDPDTFNAGYSAVFKADEGVVDTSGHSIASKLSIVQSAGKGVRSRLLGEGKCSNGGALSGGKRLLSKGLGGDNSDTPKSVSDMEWIDFLNLKAWKKVLAQLLDQFLRRYARHLVQQPFEVARCLQQVGDFSVPSTPDIPVPVELRDEEDEDENAEIDFFPSTNEQEVLPHLETNEIDKSLVKEAHSGVDSSYTSNLVLRPESNHTVDILNCLMDSEGVRGLWKANNTTFIYNFLSVTLDAWFTGLISPFLGIPDPYFMDIIHSPDVKSSILLTFAANALTKMVLLPLDIIRTRFIVTSLQRGSKPIRSLRRLIRRWSWRSDAVSIPLDMWVLTTLQSLVTLTFNKAFEVLIYHQWNVERHSQARWYHSLTFASQTVELFIKLPLENLLRRSQVNYLVNNKRNPWAIESEDLIVTPVGYPGVWRSIRNKRYSAGLWNGWRVGLMSLFCGYGFEIMNTDSVDLEQEKF</sequence>
<proteinExistence type="predicted"/>
<evidence type="ECO:0000256" key="1">
    <source>
        <dbReference type="ARBA" id="ARBA00004370"/>
    </source>
</evidence>
<dbReference type="OrthoDB" id="77989at2759"/>
<evidence type="ECO:0000313" key="5">
    <source>
        <dbReference type="EMBL" id="QLL30803.1"/>
    </source>
</evidence>
<keyword evidence="6" id="KW-1185">Reference proteome</keyword>
<dbReference type="GeneID" id="59323900"/>
<keyword evidence="4" id="KW-0472">Membrane</keyword>
<evidence type="ECO:0000256" key="4">
    <source>
        <dbReference type="ARBA" id="ARBA00023136"/>
    </source>
</evidence>
<dbReference type="InterPro" id="IPR023395">
    <property type="entry name" value="MCP_dom_sf"/>
</dbReference>
<dbReference type="GO" id="GO:0016020">
    <property type="term" value="C:membrane"/>
    <property type="evidence" value="ECO:0007669"/>
    <property type="project" value="UniProtKB-SubCell"/>
</dbReference>
<accession>A0A7G3ZBB7</accession>
<dbReference type="RefSeq" id="XP_037137478.1">
    <property type="nucleotide sequence ID" value="XM_037281583.1"/>
</dbReference>
<evidence type="ECO:0000256" key="3">
    <source>
        <dbReference type="ARBA" id="ARBA00022989"/>
    </source>
</evidence>
<keyword evidence="2" id="KW-0812">Transmembrane</keyword>
<evidence type="ECO:0000313" key="6">
    <source>
        <dbReference type="Proteomes" id="UP000515788"/>
    </source>
</evidence>
<gene>
    <name evidence="5" type="ORF">HG536_0A06180</name>
</gene>
<evidence type="ECO:0000256" key="2">
    <source>
        <dbReference type="ARBA" id="ARBA00022692"/>
    </source>
</evidence>
<dbReference type="Proteomes" id="UP000515788">
    <property type="component" value="Chromosome 1"/>
</dbReference>
<protein>
    <recommendedName>
        <fullName evidence="7">Mitochondrial fusion and transport protein UGO1</fullName>
    </recommendedName>
</protein>
<dbReference type="EMBL" id="CP059246">
    <property type="protein sequence ID" value="QLL30803.1"/>
    <property type="molecule type" value="Genomic_DNA"/>
</dbReference>
<dbReference type="AlphaFoldDB" id="A0A7G3ZBB7"/>
<reference evidence="5 6" key="1">
    <citation type="submission" date="2020-06" db="EMBL/GenBank/DDBJ databases">
        <title>The yeast mating-type switching endonuclease HO is a domesticated member of an unorthodox homing genetic element family.</title>
        <authorList>
            <person name="Coughlan A.Y."/>
            <person name="Lombardi L."/>
            <person name="Braun-Galleani S."/>
            <person name="Martos A.R."/>
            <person name="Galeote V."/>
            <person name="Bigey F."/>
            <person name="Dequin S."/>
            <person name="Byrne K.P."/>
            <person name="Wolfe K.H."/>
        </authorList>
    </citation>
    <scope>NUCLEOTIDE SEQUENCE [LARGE SCALE GENOMIC DNA]</scope>
    <source>
        <strain evidence="5 6">CBS764</strain>
    </source>
</reference>
<evidence type="ECO:0008006" key="7">
    <source>
        <dbReference type="Google" id="ProtNLM"/>
    </source>
</evidence>